<gene>
    <name evidence="9" type="ORF">TTHERM_00438870</name>
</gene>
<evidence type="ECO:0000259" key="8">
    <source>
        <dbReference type="PROSITE" id="PS50011"/>
    </source>
</evidence>
<dbReference type="STRING" id="312017.I7M1T4"/>
<keyword evidence="3" id="KW-0547">Nucleotide-binding</keyword>
<keyword evidence="5" id="KW-0067">ATP-binding</keyword>
<dbReference type="KEGG" id="tet:TTHERM_00438870"/>
<comment type="subunit">
    <text evidence="1">Monomer.</text>
</comment>
<accession>I7M1T4</accession>
<dbReference type="InterPro" id="IPR011009">
    <property type="entry name" value="Kinase-like_dom_sf"/>
</dbReference>
<feature type="domain" description="Protein kinase" evidence="8">
    <location>
        <begin position="16"/>
        <end position="276"/>
    </location>
</feature>
<feature type="compositionally biased region" description="Low complexity" evidence="7">
    <location>
        <begin position="351"/>
        <end position="368"/>
    </location>
</feature>
<dbReference type="GeneID" id="7832481"/>
<dbReference type="GO" id="GO:0005776">
    <property type="term" value="C:autophagosome"/>
    <property type="evidence" value="ECO:0007669"/>
    <property type="project" value="TreeGrafter"/>
</dbReference>
<dbReference type="AlphaFoldDB" id="I7M1T4"/>
<keyword evidence="2" id="KW-0808">Transferase</keyword>
<evidence type="ECO:0000313" key="10">
    <source>
        <dbReference type="Proteomes" id="UP000009168"/>
    </source>
</evidence>
<dbReference type="RefSeq" id="XP_001017784.2">
    <property type="nucleotide sequence ID" value="XM_001017784.2"/>
</dbReference>
<evidence type="ECO:0000256" key="7">
    <source>
        <dbReference type="SAM" id="MobiDB-lite"/>
    </source>
</evidence>
<dbReference type="GO" id="GO:0004674">
    <property type="term" value="F:protein serine/threonine kinase activity"/>
    <property type="evidence" value="ECO:0007669"/>
    <property type="project" value="InterPro"/>
</dbReference>
<sequence>MFFLKNFEGLILQDKYLFNKQIGRGNQGAIYLATVLNQKPVIQGEEQAQVAIKVVQHQALKAKEKELLQNEIQALKEIDSNYVVKCIECLNDQENTYIVLEYCQYGSLEEYLRKNSFKFISERFLKDYFKQILFGLQELHSKRILHRDIKLSNILVKNAKEFKIADLGFCKKLAEDQNICQTVLGTKMYMAPELLKMEKYGIEAELFSVGVLFYLLSQGRFPFEANSPPQLLKAIENQQLKFDDISNELQDLLRKMLKYEPKERIQFKDIFNQPFFQEEDDVLFMNSSHCESEDIKLKVENHIKVYTQIENQIKPIPLDEESEVAEQIKQVNKPNEQPREFGLVPLSFQPPEINNIQNPMNQQPNNNQFRAFSNQGNPLQDDQNKQVQNQNKNLYPQLNNVNSQSQQQNQANNFFNLNQQPNNFVPFQRLSLQQQLNNPVNQNNQSDATQQQQNQQQQQQFQNQYRTGNNNNNNNLAPNQIPNIAGQNQIQNINNNQINMMNQMPQQNDILKKSSQYQFQQGNQINELQQKNKQICDALMKKAEDIQENYLYLFLAMRNLAYLSGKCLEFKVPFQSYIGASLFILKQKCFNMNKNLQTLVESQEYQPLRELNPQQYRKLVKNIENNKQEIDVFDFIADDEYSQVKNCIYPIFQEFIKDYVKNINRMFDTAYNNDLRAVLIDMLLDVLTPAKVTSNHTELNYNQKDELNKLIRNCCIYLIISIHVDDANVNIQELEQQLRRDNNNYKQQICDQLKRLIEQVDDSLLIKDIQSQQDDQQSRYDQYLKEQYEKYNDEVDDYEDFDQNDDEITFPLKKQFQRRLEEAKKQINKQGLN</sequence>
<dbReference type="GO" id="GO:0000407">
    <property type="term" value="C:phagophore assembly site"/>
    <property type="evidence" value="ECO:0007669"/>
    <property type="project" value="TreeGrafter"/>
</dbReference>
<dbReference type="SMART" id="SM00220">
    <property type="entry name" value="S_TKc"/>
    <property type="match status" value="1"/>
</dbReference>
<evidence type="ECO:0000256" key="3">
    <source>
        <dbReference type="ARBA" id="ARBA00022741"/>
    </source>
</evidence>
<dbReference type="FunFam" id="1.10.510.10:FF:000571">
    <property type="entry name" value="Maternal embryonic leucine zipper kinase"/>
    <property type="match status" value="1"/>
</dbReference>
<dbReference type="GO" id="GO:0016020">
    <property type="term" value="C:membrane"/>
    <property type="evidence" value="ECO:0007669"/>
    <property type="project" value="TreeGrafter"/>
</dbReference>
<dbReference type="SUPFAM" id="SSF56112">
    <property type="entry name" value="Protein kinase-like (PK-like)"/>
    <property type="match status" value="1"/>
</dbReference>
<evidence type="ECO:0000256" key="6">
    <source>
        <dbReference type="SAM" id="Coils"/>
    </source>
</evidence>
<keyword evidence="10" id="KW-1185">Reference proteome</keyword>
<dbReference type="PROSITE" id="PS00108">
    <property type="entry name" value="PROTEIN_KINASE_ST"/>
    <property type="match status" value="1"/>
</dbReference>
<dbReference type="InterPro" id="IPR008271">
    <property type="entry name" value="Ser/Thr_kinase_AS"/>
</dbReference>
<evidence type="ECO:0000313" key="9">
    <source>
        <dbReference type="EMBL" id="EAR97539.2"/>
    </source>
</evidence>
<dbReference type="GO" id="GO:0005829">
    <property type="term" value="C:cytosol"/>
    <property type="evidence" value="ECO:0007669"/>
    <property type="project" value="TreeGrafter"/>
</dbReference>
<reference evidence="10" key="1">
    <citation type="journal article" date="2006" name="PLoS Biol.">
        <title>Macronuclear genome sequence of the ciliate Tetrahymena thermophila, a model eukaryote.</title>
        <authorList>
            <person name="Eisen J.A."/>
            <person name="Coyne R.S."/>
            <person name="Wu M."/>
            <person name="Wu D."/>
            <person name="Thiagarajan M."/>
            <person name="Wortman J.R."/>
            <person name="Badger J.H."/>
            <person name="Ren Q."/>
            <person name="Amedeo P."/>
            <person name="Jones K.M."/>
            <person name="Tallon L.J."/>
            <person name="Delcher A.L."/>
            <person name="Salzberg S.L."/>
            <person name="Silva J.C."/>
            <person name="Haas B.J."/>
            <person name="Majoros W.H."/>
            <person name="Farzad M."/>
            <person name="Carlton J.M."/>
            <person name="Smith R.K. Jr."/>
            <person name="Garg J."/>
            <person name="Pearlman R.E."/>
            <person name="Karrer K.M."/>
            <person name="Sun L."/>
            <person name="Manning G."/>
            <person name="Elde N.C."/>
            <person name="Turkewitz A.P."/>
            <person name="Asai D.J."/>
            <person name="Wilkes D.E."/>
            <person name="Wang Y."/>
            <person name="Cai H."/>
            <person name="Collins K."/>
            <person name="Stewart B.A."/>
            <person name="Lee S.R."/>
            <person name="Wilamowska K."/>
            <person name="Weinberg Z."/>
            <person name="Ruzzo W.L."/>
            <person name="Wloga D."/>
            <person name="Gaertig J."/>
            <person name="Frankel J."/>
            <person name="Tsao C.-C."/>
            <person name="Gorovsky M.A."/>
            <person name="Keeling P.J."/>
            <person name="Waller R.F."/>
            <person name="Patron N.J."/>
            <person name="Cherry J.M."/>
            <person name="Stover N.A."/>
            <person name="Krieger C.J."/>
            <person name="del Toro C."/>
            <person name="Ryder H.F."/>
            <person name="Williamson S.C."/>
            <person name="Barbeau R.A."/>
            <person name="Hamilton E.P."/>
            <person name="Orias E."/>
        </authorList>
    </citation>
    <scope>NUCLEOTIDE SEQUENCE [LARGE SCALE GENOMIC DNA]</scope>
    <source>
        <strain evidence="10">SB210</strain>
    </source>
</reference>
<proteinExistence type="predicted"/>
<evidence type="ECO:0000256" key="5">
    <source>
        <dbReference type="ARBA" id="ARBA00022840"/>
    </source>
</evidence>
<dbReference type="GO" id="GO:0010506">
    <property type="term" value="P:regulation of autophagy"/>
    <property type="evidence" value="ECO:0007669"/>
    <property type="project" value="InterPro"/>
</dbReference>
<dbReference type="Proteomes" id="UP000009168">
    <property type="component" value="Unassembled WGS sequence"/>
</dbReference>
<keyword evidence="4 9" id="KW-0418">Kinase</keyword>
<feature type="region of interest" description="Disordered" evidence="7">
    <location>
        <begin position="439"/>
        <end position="481"/>
    </location>
</feature>
<feature type="coiled-coil region" evidence="6">
    <location>
        <begin position="724"/>
        <end position="786"/>
    </location>
</feature>
<keyword evidence="6" id="KW-0175">Coiled coil</keyword>
<dbReference type="GO" id="GO:0005524">
    <property type="term" value="F:ATP binding"/>
    <property type="evidence" value="ECO:0007669"/>
    <property type="project" value="UniProtKB-KW"/>
</dbReference>
<dbReference type="InterPro" id="IPR045269">
    <property type="entry name" value="Atg1-like"/>
</dbReference>
<evidence type="ECO:0000256" key="1">
    <source>
        <dbReference type="ARBA" id="ARBA00011245"/>
    </source>
</evidence>
<dbReference type="GO" id="GO:0000045">
    <property type="term" value="P:autophagosome assembly"/>
    <property type="evidence" value="ECO:0007669"/>
    <property type="project" value="TreeGrafter"/>
</dbReference>
<dbReference type="Gene3D" id="1.10.510.10">
    <property type="entry name" value="Transferase(Phosphotransferase) domain 1"/>
    <property type="match status" value="1"/>
</dbReference>
<dbReference type="eggNOG" id="KOG0595">
    <property type="taxonomic scope" value="Eukaryota"/>
</dbReference>
<feature type="region of interest" description="Disordered" evidence="7">
    <location>
        <begin position="351"/>
        <end position="384"/>
    </location>
</feature>
<organism evidence="9 10">
    <name type="scientific">Tetrahymena thermophila (strain SB210)</name>
    <dbReference type="NCBI Taxonomy" id="312017"/>
    <lineage>
        <taxon>Eukaryota</taxon>
        <taxon>Sar</taxon>
        <taxon>Alveolata</taxon>
        <taxon>Ciliophora</taxon>
        <taxon>Intramacronucleata</taxon>
        <taxon>Oligohymenophorea</taxon>
        <taxon>Hymenostomatida</taxon>
        <taxon>Tetrahymenina</taxon>
        <taxon>Tetrahymenidae</taxon>
        <taxon>Tetrahymena</taxon>
    </lineage>
</organism>
<dbReference type="PROSITE" id="PS50011">
    <property type="entry name" value="PROTEIN_KINASE_DOM"/>
    <property type="match status" value="1"/>
</dbReference>
<evidence type="ECO:0000256" key="2">
    <source>
        <dbReference type="ARBA" id="ARBA00022679"/>
    </source>
</evidence>
<dbReference type="InterPro" id="IPR000719">
    <property type="entry name" value="Prot_kinase_dom"/>
</dbReference>
<dbReference type="Pfam" id="PF00069">
    <property type="entry name" value="Pkinase"/>
    <property type="match status" value="1"/>
</dbReference>
<evidence type="ECO:0000256" key="4">
    <source>
        <dbReference type="ARBA" id="ARBA00022777"/>
    </source>
</evidence>
<dbReference type="PANTHER" id="PTHR24348:SF22">
    <property type="entry name" value="NON-SPECIFIC SERINE_THREONINE PROTEIN KINASE"/>
    <property type="match status" value="1"/>
</dbReference>
<protein>
    <submittedName>
        <fullName evidence="9">Serine/Threonine kinase domain protein</fullName>
    </submittedName>
</protein>
<dbReference type="InParanoid" id="I7M1T4"/>
<name>I7M1T4_TETTS</name>
<dbReference type="PANTHER" id="PTHR24348">
    <property type="entry name" value="SERINE/THREONINE-PROTEIN KINASE UNC-51-RELATED"/>
    <property type="match status" value="1"/>
</dbReference>
<dbReference type="EMBL" id="GG662663">
    <property type="protein sequence ID" value="EAR97539.2"/>
    <property type="molecule type" value="Genomic_DNA"/>
</dbReference>
<feature type="compositionally biased region" description="Polar residues" evidence="7">
    <location>
        <begin position="369"/>
        <end position="378"/>
    </location>
</feature>